<feature type="signal peptide" evidence="1">
    <location>
        <begin position="1"/>
        <end position="18"/>
    </location>
</feature>
<name>A0AAQ3M1V4_9PEZI</name>
<proteinExistence type="predicted"/>
<evidence type="ECO:0000313" key="2">
    <source>
        <dbReference type="EMBL" id="WPG98315.1"/>
    </source>
</evidence>
<protein>
    <recommendedName>
        <fullName evidence="4">Antifreeze protein</fullName>
    </recommendedName>
</protein>
<reference evidence="2 3" key="1">
    <citation type="submission" date="2023-11" db="EMBL/GenBank/DDBJ databases">
        <title>An acidophilic fungus is an integral part of prey digestion in a carnivorous sundew plant.</title>
        <authorList>
            <person name="Tsai I.J."/>
        </authorList>
    </citation>
    <scope>NUCLEOTIDE SEQUENCE [LARGE SCALE GENOMIC DNA]</scope>
    <source>
        <strain evidence="2">169a</strain>
    </source>
</reference>
<gene>
    <name evidence="2" type="ORF">R9X50_00110300</name>
</gene>
<accession>A0AAQ3M1V4</accession>
<dbReference type="AlphaFoldDB" id="A0AAQ3M1V4"/>
<evidence type="ECO:0000313" key="3">
    <source>
        <dbReference type="Proteomes" id="UP001303373"/>
    </source>
</evidence>
<evidence type="ECO:0000256" key="1">
    <source>
        <dbReference type="SAM" id="SignalP"/>
    </source>
</evidence>
<feature type="chain" id="PRO_5042827262" description="Antifreeze protein" evidence="1">
    <location>
        <begin position="19"/>
        <end position="120"/>
    </location>
</feature>
<sequence>MRFSTLFAVAAAASMAAADSSVAQTTYTQTRTVLRVVATTTMTRSSSNVAPTGYLPPTYGSANSTIISVVGSTASMPSASVLPSTSAKPSGHPVQNGAASLGFGLVEVAAMAGLVGLVVV</sequence>
<dbReference type="EMBL" id="CP138581">
    <property type="protein sequence ID" value="WPG98315.1"/>
    <property type="molecule type" value="Genomic_DNA"/>
</dbReference>
<evidence type="ECO:0008006" key="4">
    <source>
        <dbReference type="Google" id="ProtNLM"/>
    </source>
</evidence>
<keyword evidence="3" id="KW-1185">Reference proteome</keyword>
<keyword evidence="1" id="KW-0732">Signal</keyword>
<organism evidence="2 3">
    <name type="scientific">Acrodontium crateriforme</name>
    <dbReference type="NCBI Taxonomy" id="150365"/>
    <lineage>
        <taxon>Eukaryota</taxon>
        <taxon>Fungi</taxon>
        <taxon>Dikarya</taxon>
        <taxon>Ascomycota</taxon>
        <taxon>Pezizomycotina</taxon>
        <taxon>Dothideomycetes</taxon>
        <taxon>Dothideomycetidae</taxon>
        <taxon>Mycosphaerellales</taxon>
        <taxon>Teratosphaeriaceae</taxon>
        <taxon>Acrodontium</taxon>
    </lineage>
</organism>
<dbReference type="Proteomes" id="UP001303373">
    <property type="component" value="Chromosome 2"/>
</dbReference>